<evidence type="ECO:0000313" key="4">
    <source>
        <dbReference type="EnsemblPlants" id="AET7Gv20401000.1"/>
    </source>
</evidence>
<dbReference type="Gene3D" id="4.10.60.10">
    <property type="entry name" value="Zinc finger, CCHC-type"/>
    <property type="match status" value="1"/>
</dbReference>
<dbReference type="STRING" id="200361.A0A453R041"/>
<reference evidence="4" key="5">
    <citation type="journal article" date="2021" name="G3 (Bethesda)">
        <title>Aegilops tauschii genome assembly Aet v5.0 features greater sequence contiguity and improved annotation.</title>
        <authorList>
            <person name="Wang L."/>
            <person name="Zhu T."/>
            <person name="Rodriguez J.C."/>
            <person name="Deal K.R."/>
            <person name="Dubcovsky J."/>
            <person name="McGuire P.E."/>
            <person name="Lux T."/>
            <person name="Spannagl M."/>
            <person name="Mayer K.F.X."/>
            <person name="Baldrich P."/>
            <person name="Meyers B.C."/>
            <person name="Huo N."/>
            <person name="Gu Y.Q."/>
            <person name="Zhou H."/>
            <person name="Devos K.M."/>
            <person name="Bennetzen J.L."/>
            <person name="Unver T."/>
            <person name="Budak H."/>
            <person name="Gulick P.J."/>
            <person name="Galiba G."/>
            <person name="Kalapos B."/>
            <person name="Nelson D.R."/>
            <person name="Li P."/>
            <person name="You F.M."/>
            <person name="Luo M.C."/>
            <person name="Dvorak J."/>
        </authorList>
    </citation>
    <scope>NUCLEOTIDE SEQUENCE [LARGE SCALE GENOMIC DNA]</scope>
    <source>
        <strain evidence="4">cv. AL8/78</strain>
    </source>
</reference>
<feature type="domain" description="CCHC-type" evidence="3">
    <location>
        <begin position="24"/>
        <end position="39"/>
    </location>
</feature>
<dbReference type="PANTHER" id="PTHR33087:SF52">
    <property type="entry name" value="CCHC-TYPE DOMAIN-CONTAINING PROTEIN"/>
    <property type="match status" value="1"/>
</dbReference>
<dbReference type="Gramene" id="AET7Gv20401000.1">
    <property type="protein sequence ID" value="AET7Gv20401000.1"/>
    <property type="gene ID" value="AET7Gv20401000"/>
</dbReference>
<keyword evidence="5" id="KW-1185">Reference proteome</keyword>
<keyword evidence="1" id="KW-0479">Metal-binding</keyword>
<dbReference type="SMART" id="SM00343">
    <property type="entry name" value="ZnF_C2HC"/>
    <property type="match status" value="2"/>
</dbReference>
<keyword evidence="1" id="KW-0862">Zinc</keyword>
<reference evidence="4" key="3">
    <citation type="journal article" date="2017" name="Nature">
        <title>Genome sequence of the progenitor of the wheat D genome Aegilops tauschii.</title>
        <authorList>
            <person name="Luo M.C."/>
            <person name="Gu Y.Q."/>
            <person name="Puiu D."/>
            <person name="Wang H."/>
            <person name="Twardziok S.O."/>
            <person name="Deal K.R."/>
            <person name="Huo N."/>
            <person name="Zhu T."/>
            <person name="Wang L."/>
            <person name="Wang Y."/>
            <person name="McGuire P.E."/>
            <person name="Liu S."/>
            <person name="Long H."/>
            <person name="Ramasamy R.K."/>
            <person name="Rodriguez J.C."/>
            <person name="Van S.L."/>
            <person name="Yuan L."/>
            <person name="Wang Z."/>
            <person name="Xia Z."/>
            <person name="Xiao L."/>
            <person name="Anderson O.D."/>
            <person name="Ouyang S."/>
            <person name="Liang Y."/>
            <person name="Zimin A.V."/>
            <person name="Pertea G."/>
            <person name="Qi P."/>
            <person name="Bennetzen J.L."/>
            <person name="Dai X."/>
            <person name="Dawson M.W."/>
            <person name="Muller H.G."/>
            <person name="Kugler K."/>
            <person name="Rivarola-Duarte L."/>
            <person name="Spannagl M."/>
            <person name="Mayer K.F.X."/>
            <person name="Lu F.H."/>
            <person name="Bevan M.W."/>
            <person name="Leroy P."/>
            <person name="Li P."/>
            <person name="You F.M."/>
            <person name="Sun Q."/>
            <person name="Liu Z."/>
            <person name="Lyons E."/>
            <person name="Wicker T."/>
            <person name="Salzberg S.L."/>
            <person name="Devos K.M."/>
            <person name="Dvorak J."/>
        </authorList>
    </citation>
    <scope>NUCLEOTIDE SEQUENCE [LARGE SCALE GENOMIC DNA]</scope>
    <source>
        <strain evidence="4">cv. AL8/78</strain>
    </source>
</reference>
<dbReference type="EnsemblPlants" id="AET7Gv20401000.1">
    <property type="protein sequence ID" value="AET7Gv20401000.1"/>
    <property type="gene ID" value="AET7Gv20401000"/>
</dbReference>
<organism evidence="4 5">
    <name type="scientific">Aegilops tauschii subsp. strangulata</name>
    <name type="common">Goatgrass</name>
    <dbReference type="NCBI Taxonomy" id="200361"/>
    <lineage>
        <taxon>Eukaryota</taxon>
        <taxon>Viridiplantae</taxon>
        <taxon>Streptophyta</taxon>
        <taxon>Embryophyta</taxon>
        <taxon>Tracheophyta</taxon>
        <taxon>Spermatophyta</taxon>
        <taxon>Magnoliopsida</taxon>
        <taxon>Liliopsida</taxon>
        <taxon>Poales</taxon>
        <taxon>Poaceae</taxon>
        <taxon>BOP clade</taxon>
        <taxon>Pooideae</taxon>
        <taxon>Triticodae</taxon>
        <taxon>Triticeae</taxon>
        <taxon>Triticinae</taxon>
        <taxon>Aegilops</taxon>
    </lineage>
</organism>
<accession>A0A453R041</accession>
<reference evidence="5" key="2">
    <citation type="journal article" date="2017" name="Nat. Plants">
        <title>The Aegilops tauschii genome reveals multiple impacts of transposons.</title>
        <authorList>
            <person name="Zhao G."/>
            <person name="Zou C."/>
            <person name="Li K."/>
            <person name="Wang K."/>
            <person name="Li T."/>
            <person name="Gao L."/>
            <person name="Zhang X."/>
            <person name="Wang H."/>
            <person name="Yang Z."/>
            <person name="Liu X."/>
            <person name="Jiang W."/>
            <person name="Mao L."/>
            <person name="Kong X."/>
            <person name="Jiao Y."/>
            <person name="Jia J."/>
        </authorList>
    </citation>
    <scope>NUCLEOTIDE SEQUENCE [LARGE SCALE GENOMIC DNA]</scope>
    <source>
        <strain evidence="5">cv. AL8/78</strain>
    </source>
</reference>
<feature type="region of interest" description="Disordered" evidence="2">
    <location>
        <begin position="65"/>
        <end position="86"/>
    </location>
</feature>
<evidence type="ECO:0000313" key="5">
    <source>
        <dbReference type="Proteomes" id="UP000015105"/>
    </source>
</evidence>
<feature type="compositionally biased region" description="Pro residues" evidence="2">
    <location>
        <begin position="72"/>
        <end position="84"/>
    </location>
</feature>
<feature type="domain" description="CCHC-type" evidence="3">
    <location>
        <begin position="5"/>
        <end position="20"/>
    </location>
</feature>
<dbReference type="PANTHER" id="PTHR33087">
    <property type="entry name" value="OS07G0539200 PROTEIN"/>
    <property type="match status" value="1"/>
</dbReference>
<feature type="region of interest" description="Disordered" evidence="2">
    <location>
        <begin position="328"/>
        <end position="350"/>
    </location>
</feature>
<evidence type="ECO:0000256" key="1">
    <source>
        <dbReference type="PROSITE-ProRule" id="PRU00047"/>
    </source>
</evidence>
<dbReference type="GO" id="GO:0003676">
    <property type="term" value="F:nucleic acid binding"/>
    <property type="evidence" value="ECO:0007669"/>
    <property type="project" value="InterPro"/>
</dbReference>
<protein>
    <recommendedName>
        <fullName evidence="3">CCHC-type domain-containing protein</fullName>
    </recommendedName>
</protein>
<evidence type="ECO:0000256" key="2">
    <source>
        <dbReference type="SAM" id="MobiDB-lite"/>
    </source>
</evidence>
<reference evidence="5" key="1">
    <citation type="journal article" date="2014" name="Science">
        <title>Ancient hybridizations among the ancestral genomes of bread wheat.</title>
        <authorList>
            <consortium name="International Wheat Genome Sequencing Consortium,"/>
            <person name="Marcussen T."/>
            <person name="Sandve S.R."/>
            <person name="Heier L."/>
            <person name="Spannagl M."/>
            <person name="Pfeifer M."/>
            <person name="Jakobsen K.S."/>
            <person name="Wulff B.B."/>
            <person name="Steuernagel B."/>
            <person name="Mayer K.F."/>
            <person name="Olsen O.A."/>
        </authorList>
    </citation>
    <scope>NUCLEOTIDE SEQUENCE [LARGE SCALE GENOMIC DNA]</scope>
    <source>
        <strain evidence="5">cv. AL8/78</strain>
    </source>
</reference>
<dbReference type="SUPFAM" id="SSF57756">
    <property type="entry name" value="Retrovirus zinc finger-like domains"/>
    <property type="match status" value="1"/>
</dbReference>
<dbReference type="GO" id="GO:0008270">
    <property type="term" value="F:zinc ion binding"/>
    <property type="evidence" value="ECO:0007669"/>
    <property type="project" value="UniProtKB-KW"/>
</dbReference>
<dbReference type="InterPro" id="IPR036875">
    <property type="entry name" value="Znf_CCHC_sf"/>
</dbReference>
<dbReference type="InterPro" id="IPR053253">
    <property type="entry name" value="Sex_diff_modulator"/>
</dbReference>
<dbReference type="AlphaFoldDB" id="A0A453R041"/>
<dbReference type="InterPro" id="IPR001878">
    <property type="entry name" value="Znf_CCHC"/>
</dbReference>
<name>A0A453R041_AEGTS</name>
<reference evidence="4" key="4">
    <citation type="submission" date="2019-03" db="UniProtKB">
        <authorList>
            <consortium name="EnsemblPlants"/>
        </authorList>
    </citation>
    <scope>IDENTIFICATION</scope>
</reference>
<dbReference type="Proteomes" id="UP000015105">
    <property type="component" value="Chromosome 7D"/>
</dbReference>
<dbReference type="PROSITE" id="PS50158">
    <property type="entry name" value="ZF_CCHC"/>
    <property type="match status" value="2"/>
</dbReference>
<sequence>MEGLCFRCLREGHFQRDCTNDIVCIRCGLEGHGSRGCKRPRSPSSEVELRRLAIAMVACRLAGGQPREDSALPPPPPPPPPAPVAAPANPWPRLAVPRPLPTAPRLALLLDTAMDLADLCVVRRSHAMEDLERRLHQAMVVYAAGARRDLPPEFFLEVLSVKEGISSEFVSIHHYRPKYYIIVFARREHRNRVSEMPVFEHRGVRLFFRPWNRQSQAVHAAFQFRVKLVLEGIPPHAWERNIVESMLGSSCLVDALEPETSSRSDLSAFKLSAWTAQPADIPSIRWLAIPEPGLQSPWTEPSLLQYKVLMHLDEVRDYRGVDEPLFLRESSDSGQSGVPEHDDDMDRGGGSIALSRPAWQFGVH</sequence>
<evidence type="ECO:0000259" key="3">
    <source>
        <dbReference type="PROSITE" id="PS50158"/>
    </source>
</evidence>
<keyword evidence="1" id="KW-0863">Zinc-finger</keyword>
<proteinExistence type="predicted"/>